<evidence type="ECO:0000313" key="8">
    <source>
        <dbReference type="Proteomes" id="UP000663829"/>
    </source>
</evidence>
<feature type="transmembrane region" description="Helical" evidence="4">
    <location>
        <begin position="373"/>
        <end position="394"/>
    </location>
</feature>
<gene>
    <name evidence="6" type="ORF">GPM918_LOCUS13179</name>
    <name evidence="7" type="ORF">SRO942_LOCUS13179</name>
</gene>
<dbReference type="EMBL" id="CAJNOQ010002989">
    <property type="protein sequence ID" value="CAF0989488.1"/>
    <property type="molecule type" value="Genomic_DNA"/>
</dbReference>
<proteinExistence type="inferred from homology"/>
<evidence type="ECO:0000259" key="5">
    <source>
        <dbReference type="SMART" id="SM00382"/>
    </source>
</evidence>
<dbReference type="Pfam" id="PF17862">
    <property type="entry name" value="AAA_lid_3"/>
    <property type="match status" value="1"/>
</dbReference>
<dbReference type="Proteomes" id="UP000681722">
    <property type="component" value="Unassembled WGS sequence"/>
</dbReference>
<feature type="transmembrane region" description="Helical" evidence="4">
    <location>
        <begin position="400"/>
        <end position="418"/>
    </location>
</feature>
<keyword evidence="2" id="KW-0547">Nucleotide-binding</keyword>
<comment type="caution">
    <text evidence="6">The sequence shown here is derived from an EMBL/GenBank/DDBJ whole genome shotgun (WGS) entry which is preliminary data.</text>
</comment>
<comment type="similarity">
    <text evidence="1">Belongs to the AAA ATPase family.</text>
</comment>
<keyword evidence="4" id="KW-1133">Transmembrane helix</keyword>
<dbReference type="SMART" id="SM00382">
    <property type="entry name" value="AAA"/>
    <property type="match status" value="1"/>
</dbReference>
<dbReference type="Pfam" id="PF09336">
    <property type="entry name" value="Vps4_C"/>
    <property type="match status" value="1"/>
</dbReference>
<dbReference type="GO" id="GO:0016887">
    <property type="term" value="F:ATP hydrolysis activity"/>
    <property type="evidence" value="ECO:0007669"/>
    <property type="project" value="InterPro"/>
</dbReference>
<dbReference type="SUPFAM" id="SSF52540">
    <property type="entry name" value="P-loop containing nucleoside triphosphate hydrolases"/>
    <property type="match status" value="1"/>
</dbReference>
<evidence type="ECO:0000256" key="4">
    <source>
        <dbReference type="SAM" id="Phobius"/>
    </source>
</evidence>
<dbReference type="InterPro" id="IPR041569">
    <property type="entry name" value="AAA_lid_3"/>
</dbReference>
<keyword evidence="4" id="KW-0472">Membrane</keyword>
<dbReference type="InterPro" id="IPR050304">
    <property type="entry name" value="MT-severing_AAA_ATPase"/>
</dbReference>
<dbReference type="OrthoDB" id="39734at2759"/>
<sequence>MGKGNKLYGNSGGYCRNTDVEAARRKRQYQLTIEWDKNVVGQTEAKLALEYAFFLPRRFPTYFKGIKTVDCKKQPPCILFWGPPGTGKTLMAKAVADAHGGAFVSLDPGNVKMKYVGESESFVKDVFDKAKHEKTIIFIDEIDAFMRKRTTDEREHDRSLKTQFLISIDDFSKNMTADSALICATNTKDQLDDSLLRRFKYHLFCDLPDINERAELIKYYLKHGNFDIDMSELEILKLAEATDLYSGSDIQTVVDLAAQNPVRELMKATHFLTSADGRYMPCKPDITGAVQMRLKDIPEDRLTPVRLLHYDDFVAALIRCQPTTNMRKYEAYLKEHSVKNEAELTQQINTEFQTEQEECLHHFPQLLKEFRRYFIANFRILFLLTVIIIISSALYYCRTILNRLFMFTSLGVLVWAIFTTNKA</sequence>
<name>A0A814FZW0_9BILA</name>
<evidence type="ECO:0000256" key="1">
    <source>
        <dbReference type="ARBA" id="ARBA00006914"/>
    </source>
</evidence>
<reference evidence="6" key="1">
    <citation type="submission" date="2021-02" db="EMBL/GenBank/DDBJ databases">
        <authorList>
            <person name="Nowell W R."/>
        </authorList>
    </citation>
    <scope>NUCLEOTIDE SEQUENCE</scope>
</reference>
<dbReference type="PANTHER" id="PTHR23074">
    <property type="entry name" value="AAA DOMAIN-CONTAINING"/>
    <property type="match status" value="1"/>
</dbReference>
<dbReference type="GO" id="GO:0005524">
    <property type="term" value="F:ATP binding"/>
    <property type="evidence" value="ECO:0007669"/>
    <property type="project" value="UniProtKB-KW"/>
</dbReference>
<protein>
    <recommendedName>
        <fullName evidence="5">AAA+ ATPase domain-containing protein</fullName>
    </recommendedName>
</protein>
<dbReference type="PANTHER" id="PTHR23074:SF83">
    <property type="entry name" value="VACUOLAR PROTEIN SORTING-ASSOCIATED PROTEIN 4A"/>
    <property type="match status" value="1"/>
</dbReference>
<dbReference type="AlphaFoldDB" id="A0A814FZW0"/>
<evidence type="ECO:0000313" key="6">
    <source>
        <dbReference type="EMBL" id="CAF0989488.1"/>
    </source>
</evidence>
<dbReference type="InterPro" id="IPR027417">
    <property type="entry name" value="P-loop_NTPase"/>
</dbReference>
<evidence type="ECO:0000256" key="2">
    <source>
        <dbReference type="ARBA" id="ARBA00022741"/>
    </source>
</evidence>
<evidence type="ECO:0000256" key="3">
    <source>
        <dbReference type="ARBA" id="ARBA00022840"/>
    </source>
</evidence>
<dbReference type="Pfam" id="PF00004">
    <property type="entry name" value="AAA"/>
    <property type="match status" value="1"/>
</dbReference>
<keyword evidence="4" id="KW-0812">Transmembrane</keyword>
<feature type="domain" description="AAA+ ATPase" evidence="5">
    <location>
        <begin position="74"/>
        <end position="209"/>
    </location>
</feature>
<keyword evidence="8" id="KW-1185">Reference proteome</keyword>
<dbReference type="Gene3D" id="3.40.50.300">
    <property type="entry name" value="P-loop containing nucleotide triphosphate hydrolases"/>
    <property type="match status" value="1"/>
</dbReference>
<dbReference type="EMBL" id="CAJOBC010002989">
    <property type="protein sequence ID" value="CAF3761621.1"/>
    <property type="molecule type" value="Genomic_DNA"/>
</dbReference>
<dbReference type="InterPro" id="IPR003593">
    <property type="entry name" value="AAA+_ATPase"/>
</dbReference>
<organism evidence="6 8">
    <name type="scientific">Didymodactylos carnosus</name>
    <dbReference type="NCBI Taxonomy" id="1234261"/>
    <lineage>
        <taxon>Eukaryota</taxon>
        <taxon>Metazoa</taxon>
        <taxon>Spiralia</taxon>
        <taxon>Gnathifera</taxon>
        <taxon>Rotifera</taxon>
        <taxon>Eurotatoria</taxon>
        <taxon>Bdelloidea</taxon>
        <taxon>Philodinida</taxon>
        <taxon>Philodinidae</taxon>
        <taxon>Didymodactylos</taxon>
    </lineage>
</organism>
<evidence type="ECO:0000313" key="7">
    <source>
        <dbReference type="EMBL" id="CAF3761621.1"/>
    </source>
</evidence>
<dbReference type="Proteomes" id="UP000663829">
    <property type="component" value="Unassembled WGS sequence"/>
</dbReference>
<accession>A0A814FZW0</accession>
<dbReference type="Gene3D" id="1.10.8.60">
    <property type="match status" value="1"/>
</dbReference>
<dbReference type="InterPro" id="IPR015415">
    <property type="entry name" value="Spast_Vps4_C"/>
</dbReference>
<keyword evidence="3" id="KW-0067">ATP-binding</keyword>
<dbReference type="InterPro" id="IPR003959">
    <property type="entry name" value="ATPase_AAA_core"/>
</dbReference>